<dbReference type="EMBL" id="CP098735">
    <property type="protein sequence ID" value="USE78021.1"/>
    <property type="molecule type" value="Genomic_DNA"/>
</dbReference>
<dbReference type="RefSeq" id="WP_252252157.1">
    <property type="nucleotide sequence ID" value="NZ_CP098735.1"/>
</dbReference>
<evidence type="ECO:0000313" key="2">
    <source>
        <dbReference type="EMBL" id="USE78021.1"/>
    </source>
</evidence>
<dbReference type="NCBIfam" id="TIGR02552">
    <property type="entry name" value="LcrH_SycD"/>
    <property type="match status" value="1"/>
</dbReference>
<dbReference type="Proteomes" id="UP001056648">
    <property type="component" value="Chromosome 1"/>
</dbReference>
<sequence length="224" mass="24699">MQSVLKQASPSAAASVAKTGLVDGDRDPAPDEPIAANEPNEPDEPNEPNEPDEPDDQNAARQDVERYFAEGGSLHELFGLDAAALEVLYTYACQRYETNDHEGARQLFLALAAIDSHGYDYWLSLGLSLQKLHRHDEAIYCFTRCAQLRMWEPKPPYLAGISLQLCGEYQRAAQAYSAAIGWCGEQKPYQELRGLAEQSLRSLQALQPATALTAEDARMEGGKQ</sequence>
<keyword evidence="3" id="KW-1185">Reference proteome</keyword>
<gene>
    <name evidence="2" type="ORF">NDR89_02950</name>
</gene>
<dbReference type="Gene3D" id="1.25.40.10">
    <property type="entry name" value="Tetratricopeptide repeat domain"/>
    <property type="match status" value="1"/>
</dbReference>
<protein>
    <submittedName>
        <fullName evidence="2">SycD/LcrH family type III secretion system chaperone</fullName>
    </submittedName>
</protein>
<evidence type="ECO:0000256" key="1">
    <source>
        <dbReference type="SAM" id="MobiDB-lite"/>
    </source>
</evidence>
<accession>A0ABY4VQI0</accession>
<proteinExistence type="predicted"/>
<organism evidence="2 3">
    <name type="scientific">Cupriavidus gilardii</name>
    <dbReference type="NCBI Taxonomy" id="82541"/>
    <lineage>
        <taxon>Bacteria</taxon>
        <taxon>Pseudomonadati</taxon>
        <taxon>Pseudomonadota</taxon>
        <taxon>Betaproteobacteria</taxon>
        <taxon>Burkholderiales</taxon>
        <taxon>Burkholderiaceae</taxon>
        <taxon>Cupriavidus</taxon>
    </lineage>
</organism>
<dbReference type="InterPro" id="IPR011990">
    <property type="entry name" value="TPR-like_helical_dom_sf"/>
</dbReference>
<feature type="compositionally biased region" description="Polar residues" evidence="1">
    <location>
        <begin position="1"/>
        <end position="12"/>
    </location>
</feature>
<dbReference type="SUPFAM" id="SSF48452">
    <property type="entry name" value="TPR-like"/>
    <property type="match status" value="1"/>
</dbReference>
<feature type="compositionally biased region" description="Acidic residues" evidence="1">
    <location>
        <begin position="40"/>
        <end position="56"/>
    </location>
</feature>
<name>A0ABY4VQI0_9BURK</name>
<feature type="region of interest" description="Disordered" evidence="1">
    <location>
        <begin position="1"/>
        <end position="58"/>
    </location>
</feature>
<reference evidence="2" key="1">
    <citation type="submission" date="2022-06" db="EMBL/GenBank/DDBJ databases">
        <title>Complete genome sequence and characterization of Cupriavidus gilardii QJ1 isolated from contaminating cells.</title>
        <authorList>
            <person name="Qi J."/>
        </authorList>
    </citation>
    <scope>NUCLEOTIDE SEQUENCE</scope>
    <source>
        <strain evidence="2">QJ1</strain>
    </source>
</reference>
<dbReference type="InterPro" id="IPR005415">
    <property type="entry name" value="T3SS_Ca_resp_chp_LcrH/SycD"/>
</dbReference>
<evidence type="ECO:0000313" key="3">
    <source>
        <dbReference type="Proteomes" id="UP001056648"/>
    </source>
</evidence>
<dbReference type="PRINTS" id="PR01595">
    <property type="entry name" value="SYCDCHAPRONE"/>
</dbReference>